<dbReference type="InterPro" id="IPR006693">
    <property type="entry name" value="AB_hydrolase_lipase"/>
</dbReference>
<keyword evidence="5" id="KW-0443">Lipid metabolism</keyword>
<dbReference type="Proteomes" id="UP000007819">
    <property type="component" value="Chromosome A1"/>
</dbReference>
<dbReference type="GO" id="GO:0016042">
    <property type="term" value="P:lipid catabolic process"/>
    <property type="evidence" value="ECO:0007669"/>
    <property type="project" value="UniProtKB-KW"/>
</dbReference>
<evidence type="ECO:0008006" key="12">
    <source>
        <dbReference type="Google" id="ProtNLM"/>
    </source>
</evidence>
<proteinExistence type="inferred from homology"/>
<reference evidence="11" key="1">
    <citation type="submission" date="2010-06" db="EMBL/GenBank/DDBJ databases">
        <authorList>
            <person name="Jiang H."/>
            <person name="Abraham K."/>
            <person name="Ali S."/>
            <person name="Alsbrooks S.L."/>
            <person name="Anim B.N."/>
            <person name="Anosike U.S."/>
            <person name="Attaway T."/>
            <person name="Bandaranaike D.P."/>
            <person name="Battles P.K."/>
            <person name="Bell S.N."/>
            <person name="Bell A.V."/>
            <person name="Beltran B."/>
            <person name="Bickham C."/>
            <person name="Bustamante Y."/>
            <person name="Caleb T."/>
            <person name="Canada A."/>
            <person name="Cardenas V."/>
            <person name="Carter K."/>
            <person name="Chacko J."/>
            <person name="Chandrabose M.N."/>
            <person name="Chavez D."/>
            <person name="Chavez A."/>
            <person name="Chen L."/>
            <person name="Chu H.-S."/>
            <person name="Claassen K.J."/>
            <person name="Cockrell R."/>
            <person name="Collins M."/>
            <person name="Cooper J.A."/>
            <person name="Cree A."/>
            <person name="Curry S.M."/>
            <person name="Da Y."/>
            <person name="Dao M.D."/>
            <person name="Das B."/>
            <person name="Davila M.-L."/>
            <person name="Davy-Carroll L."/>
            <person name="Denson S."/>
            <person name="Dinh H."/>
            <person name="Ebong V.E."/>
            <person name="Edwards J.R."/>
            <person name="Egan A."/>
            <person name="El-Daye J."/>
            <person name="Escobedo L."/>
            <person name="Fernandez S."/>
            <person name="Fernando P.R."/>
            <person name="Flagg N."/>
            <person name="Forbes L.D."/>
            <person name="Fowler R.G."/>
            <person name="Fu Q."/>
            <person name="Gabisi R.A."/>
            <person name="Ganer J."/>
            <person name="Garbino Pronczuk A."/>
            <person name="Garcia R.M."/>
            <person name="Garner T."/>
            <person name="Garrett T.E."/>
            <person name="Gonzalez D.A."/>
            <person name="Hamid H."/>
            <person name="Hawkins E.S."/>
            <person name="Hirani K."/>
            <person name="Hogues M.E."/>
            <person name="Hollins B."/>
            <person name="Hsiao C.-H."/>
            <person name="Jabil R."/>
            <person name="James M.L."/>
            <person name="Jhangiani S.N."/>
            <person name="Johnson B."/>
            <person name="Johnson Q."/>
            <person name="Joshi V."/>
            <person name="Kalu J.B."/>
            <person name="Kam C."/>
            <person name="Kashfia A."/>
            <person name="Keebler J."/>
            <person name="Kisamo H."/>
            <person name="Kovar C.L."/>
            <person name="Lago L.A."/>
            <person name="Lai C.-Y."/>
            <person name="Laidlaw J."/>
            <person name="Lara F."/>
            <person name="Le T.-K."/>
            <person name="Lee S.L."/>
            <person name="Legall F.H."/>
            <person name="Lemon S.J."/>
            <person name="Lewis L.R."/>
            <person name="Li B."/>
            <person name="Liu Y."/>
            <person name="Liu Y.-S."/>
            <person name="Lopez J."/>
            <person name="Lozado R.J."/>
            <person name="Lu J."/>
            <person name="Madu R.C."/>
            <person name="Maheshwari M."/>
            <person name="Maheshwari R."/>
            <person name="Malloy K."/>
            <person name="Martinez E."/>
            <person name="Mathew T."/>
            <person name="Mercado I.C."/>
            <person name="Mercado C."/>
            <person name="Meyer B."/>
            <person name="Montgomery K."/>
            <person name="Morgan M.B."/>
            <person name="Munidasa M."/>
            <person name="Nazareth L.V."/>
            <person name="Nelson J."/>
            <person name="Ng B.M."/>
            <person name="Nguyen N.B."/>
            <person name="Nguyen P.Q."/>
            <person name="Nguyen T."/>
            <person name="Obregon M."/>
            <person name="Okwuonu G.O."/>
            <person name="Onwere C.G."/>
            <person name="Orozco G."/>
            <person name="Parra A."/>
            <person name="Patel S."/>
            <person name="Patil S."/>
            <person name="Perez A."/>
            <person name="Perez Y."/>
            <person name="Pham C."/>
            <person name="Primus E.L."/>
            <person name="Pu L.-L."/>
            <person name="Puazo M."/>
            <person name="Qin X."/>
            <person name="Quiroz J.B."/>
            <person name="Reese J."/>
            <person name="Richards S."/>
            <person name="Rives C.M."/>
            <person name="Robberts R."/>
            <person name="Ruiz S.J."/>
            <person name="Ruiz M.J."/>
            <person name="Santibanez J."/>
            <person name="Schneider B.W."/>
            <person name="Sisson I."/>
            <person name="Smith M."/>
            <person name="Sodergren E."/>
            <person name="Song X.-Z."/>
            <person name="Song B.B."/>
            <person name="Summersgill H."/>
            <person name="Thelus R."/>
            <person name="Thornton R.D."/>
            <person name="Trejos Z.Y."/>
            <person name="Usmani K."/>
            <person name="Vattathil S."/>
            <person name="Villasana D."/>
            <person name="Walker D.L."/>
            <person name="Wang S."/>
            <person name="Wang K."/>
            <person name="White C.S."/>
            <person name="Williams A.C."/>
            <person name="Williamson J."/>
            <person name="Wilson K."/>
            <person name="Woghiren I.O."/>
            <person name="Woodworth J.R."/>
            <person name="Worley K.C."/>
            <person name="Wright R.A."/>
            <person name="Wu W."/>
            <person name="Young L."/>
            <person name="Zhang L."/>
            <person name="Zhang J."/>
            <person name="Zhu Y."/>
            <person name="Muzny D.M."/>
            <person name="Weinstock G."/>
            <person name="Gibbs R.A."/>
        </authorList>
    </citation>
    <scope>NUCLEOTIDE SEQUENCE [LARGE SCALE GENOMIC DNA]</scope>
    <source>
        <strain evidence="11">LSR1</strain>
    </source>
</reference>
<evidence type="ECO:0000256" key="2">
    <source>
        <dbReference type="ARBA" id="ARBA00022729"/>
    </source>
</evidence>
<keyword evidence="3" id="KW-0378">Hydrolase</keyword>
<keyword evidence="11" id="KW-1185">Reference proteome</keyword>
<evidence type="ECO:0000256" key="5">
    <source>
        <dbReference type="ARBA" id="ARBA00023098"/>
    </source>
</evidence>
<sequence length="616" mass="71965">MHMYKIFYIEAFAFSILISVQQHYVSAFTTADQIIGNGYPVETYEVETKDHYMVGLERIPYSKHAENKTSGKPIILLHGLYGTSMYYTLNNISLSFILSDAGFDVWLLNFRLAGISKYIKNPRTGLVTPLRNISWDFSFDELGIYDTTAGIDFIINKTGYSKIHMGGYSFGATICLIALAERPEYNEKIDKLMLIVPTARMKYYDRRLIILKIFPFLFHRTLRGREYVPKMKHPDDQWLGRQCKEKKYMKLFCLYVMTQVQGNLLPISYDTIEILRTYPQPTSVKVMTHYYQLILQDYFRKYDYGKIGNIKHYNSTSPPDYDLSKVIAPTYVYQSKHDIIAPPKNPRTGLVTPLRNISWDFSFDELGIYDTTAGIDFIINKTGYSKIHMGGYSFGATICLIALAERPEYNEKIDKLMLIVPTARMKYYDRRLIILKIFPFLFHRTLRGREYVPKMKHPDDQWLGRQCKEKKYMKLFCLYVMTQVQGNLLPISYDTIEILRTYPQPTSVKVMTHYYQLILQDYFRKYDYGKIGNIKHYNSTSPPDYDLSKVIAPTYVYQSKHDIIAPPKDVKWLVDRLPNIKNITMVKKFSHMGFAISPYAKPINLLIVKHLLENSN</sequence>
<dbReference type="KEGG" id="api:100575042"/>
<keyword evidence="2 7" id="KW-0732">Signal</keyword>
<evidence type="ECO:0000256" key="3">
    <source>
        <dbReference type="ARBA" id="ARBA00022801"/>
    </source>
</evidence>
<evidence type="ECO:0000256" key="4">
    <source>
        <dbReference type="ARBA" id="ARBA00022963"/>
    </source>
</evidence>
<evidence type="ECO:0000256" key="7">
    <source>
        <dbReference type="SAM" id="SignalP"/>
    </source>
</evidence>
<name>A0A8R2H3L4_ACYPI</name>
<dbReference type="PANTHER" id="PTHR11005">
    <property type="entry name" value="LYSOSOMAL ACID LIPASE-RELATED"/>
    <property type="match status" value="1"/>
</dbReference>
<evidence type="ECO:0000259" key="9">
    <source>
        <dbReference type="Pfam" id="PF04083"/>
    </source>
</evidence>
<dbReference type="AlphaFoldDB" id="A0A8R2H3L4"/>
<dbReference type="InterPro" id="IPR000073">
    <property type="entry name" value="AB_hydrolase_1"/>
</dbReference>
<keyword evidence="6" id="KW-0325">Glycoprotein</keyword>
<dbReference type="RefSeq" id="XP_016657775.1">
    <property type="nucleotide sequence ID" value="XM_016802286.2"/>
</dbReference>
<comment type="similarity">
    <text evidence="1">Belongs to the AB hydrolase superfamily. Lipase family.</text>
</comment>
<feature type="domain" description="Partial AB-hydrolase lipase" evidence="9">
    <location>
        <begin position="32"/>
        <end position="90"/>
    </location>
</feature>
<keyword evidence="4" id="KW-0442">Lipid degradation</keyword>
<evidence type="ECO:0000256" key="6">
    <source>
        <dbReference type="ARBA" id="ARBA00023180"/>
    </source>
</evidence>
<evidence type="ECO:0000313" key="11">
    <source>
        <dbReference type="Proteomes" id="UP000007819"/>
    </source>
</evidence>
<dbReference type="Pfam" id="PF00561">
    <property type="entry name" value="Abhydrolase_1"/>
    <property type="match status" value="1"/>
</dbReference>
<dbReference type="SUPFAM" id="SSF53474">
    <property type="entry name" value="alpha/beta-Hydrolases"/>
    <property type="match status" value="2"/>
</dbReference>
<dbReference type="OrthoDB" id="9974421at2759"/>
<evidence type="ECO:0000259" key="8">
    <source>
        <dbReference type="Pfam" id="PF00561"/>
    </source>
</evidence>
<dbReference type="GeneID" id="100575042"/>
<feature type="domain" description="AB hydrolase-1" evidence="8">
    <location>
        <begin position="369"/>
        <end position="444"/>
    </location>
</feature>
<dbReference type="FunFam" id="3.40.50.1820:FF:000057">
    <property type="entry name" value="Lipase"/>
    <property type="match status" value="1"/>
</dbReference>
<evidence type="ECO:0000313" key="10">
    <source>
        <dbReference type="EnsemblMetazoa" id="XP_016657775.1"/>
    </source>
</evidence>
<dbReference type="InterPro" id="IPR029058">
    <property type="entry name" value="AB_hydrolase_fold"/>
</dbReference>
<dbReference type="Gene3D" id="3.40.50.1820">
    <property type="entry name" value="alpha/beta hydrolase"/>
    <property type="match status" value="2"/>
</dbReference>
<accession>A0A8R2H3L4</accession>
<feature type="signal peptide" evidence="7">
    <location>
        <begin position="1"/>
        <end position="27"/>
    </location>
</feature>
<protein>
    <recommendedName>
        <fullName evidence="12">Lipase 3</fullName>
    </recommendedName>
</protein>
<feature type="chain" id="PRO_5035882598" description="Lipase 3" evidence="7">
    <location>
        <begin position="28"/>
        <end position="616"/>
    </location>
</feature>
<dbReference type="GO" id="GO:0016787">
    <property type="term" value="F:hydrolase activity"/>
    <property type="evidence" value="ECO:0007669"/>
    <property type="project" value="UniProtKB-KW"/>
</dbReference>
<reference evidence="10" key="2">
    <citation type="submission" date="2022-06" db="UniProtKB">
        <authorList>
            <consortium name="EnsemblMetazoa"/>
        </authorList>
    </citation>
    <scope>IDENTIFICATION</scope>
</reference>
<dbReference type="EnsemblMetazoa" id="XM_016802286.2">
    <property type="protein sequence ID" value="XP_016657775.1"/>
    <property type="gene ID" value="LOC100575042"/>
</dbReference>
<dbReference type="Pfam" id="PF04083">
    <property type="entry name" value="Abhydro_lipase"/>
    <property type="match status" value="1"/>
</dbReference>
<organism evidence="10 11">
    <name type="scientific">Acyrthosiphon pisum</name>
    <name type="common">Pea aphid</name>
    <dbReference type="NCBI Taxonomy" id="7029"/>
    <lineage>
        <taxon>Eukaryota</taxon>
        <taxon>Metazoa</taxon>
        <taxon>Ecdysozoa</taxon>
        <taxon>Arthropoda</taxon>
        <taxon>Hexapoda</taxon>
        <taxon>Insecta</taxon>
        <taxon>Pterygota</taxon>
        <taxon>Neoptera</taxon>
        <taxon>Paraneoptera</taxon>
        <taxon>Hemiptera</taxon>
        <taxon>Sternorrhyncha</taxon>
        <taxon>Aphidomorpha</taxon>
        <taxon>Aphidoidea</taxon>
        <taxon>Aphididae</taxon>
        <taxon>Macrosiphini</taxon>
        <taxon>Acyrthosiphon</taxon>
    </lineage>
</organism>
<evidence type="ECO:0000256" key="1">
    <source>
        <dbReference type="ARBA" id="ARBA00010701"/>
    </source>
</evidence>